<keyword evidence="3" id="KW-0812">Transmembrane</keyword>
<feature type="coiled-coil region" evidence="1">
    <location>
        <begin position="130"/>
        <end position="157"/>
    </location>
</feature>
<feature type="region of interest" description="Disordered" evidence="2">
    <location>
        <begin position="183"/>
        <end position="203"/>
    </location>
</feature>
<evidence type="ECO:0000256" key="2">
    <source>
        <dbReference type="SAM" id="MobiDB-lite"/>
    </source>
</evidence>
<keyword evidence="3" id="KW-1133">Transmembrane helix</keyword>
<protein>
    <submittedName>
        <fullName evidence="4">Uncharacterized protein</fullName>
    </submittedName>
</protein>
<feature type="transmembrane region" description="Helical" evidence="3">
    <location>
        <begin position="81"/>
        <end position="104"/>
    </location>
</feature>
<proteinExistence type="predicted"/>
<keyword evidence="3" id="KW-0472">Membrane</keyword>
<keyword evidence="1" id="KW-0175">Coiled coil</keyword>
<evidence type="ECO:0000256" key="3">
    <source>
        <dbReference type="SAM" id="Phobius"/>
    </source>
</evidence>
<feature type="non-terminal residue" evidence="4">
    <location>
        <position position="1"/>
    </location>
</feature>
<sequence length="203" mass="22770">GFISKHNRLILMKSIARRQYGAVSGSCLGSGQVPSAIQHSSDDVEDTLGGWRDRSPECRARIPNTKNEAPIRTRGEALRMVCVMLIVVILLNAGNLLGIGQYLLHEEMAEGDHEALMDLRKTEIHDHLEVQKLESTVGELRQELEQLRLQLRQQDEGQKEGDREIREKEMWLERELEQKLPVAQEKIVPVGGASSPPHGRTAA</sequence>
<evidence type="ECO:0000256" key="1">
    <source>
        <dbReference type="SAM" id="Coils"/>
    </source>
</evidence>
<evidence type="ECO:0000313" key="4">
    <source>
        <dbReference type="EMBL" id="JAC77072.1"/>
    </source>
</evidence>
<organism evidence="4">
    <name type="scientific">Tetraselmis sp. GSL018</name>
    <dbReference type="NCBI Taxonomy" id="582737"/>
    <lineage>
        <taxon>Eukaryota</taxon>
        <taxon>Viridiplantae</taxon>
        <taxon>Chlorophyta</taxon>
        <taxon>core chlorophytes</taxon>
        <taxon>Chlorodendrophyceae</taxon>
        <taxon>Chlorodendrales</taxon>
        <taxon>Chlorodendraceae</taxon>
        <taxon>Tetraselmis</taxon>
    </lineage>
</organism>
<accession>A0A061RW24</accession>
<name>A0A061RW24_9CHLO</name>
<feature type="region of interest" description="Disordered" evidence="2">
    <location>
        <begin position="32"/>
        <end position="56"/>
    </location>
</feature>
<gene>
    <name evidence="4" type="ORF">TSPGSL018_18568</name>
</gene>
<reference evidence="4" key="1">
    <citation type="submission" date="2014-05" db="EMBL/GenBank/DDBJ databases">
        <title>The transcriptome of the halophilic microalga Tetraselmis sp. GSL018 isolated from the Great Salt Lake, Utah.</title>
        <authorList>
            <person name="Jinkerson R.E."/>
            <person name="D'Adamo S."/>
            <person name="Posewitz M.C."/>
        </authorList>
    </citation>
    <scope>NUCLEOTIDE SEQUENCE</scope>
    <source>
        <strain evidence="4">GSL018</strain>
    </source>
</reference>
<dbReference type="EMBL" id="GBEZ01008469">
    <property type="protein sequence ID" value="JAC77072.1"/>
    <property type="molecule type" value="Transcribed_RNA"/>
</dbReference>
<dbReference type="AlphaFoldDB" id="A0A061RW24"/>